<dbReference type="EMBL" id="VCQV01000022">
    <property type="protein sequence ID" value="TWP35107.1"/>
    <property type="molecule type" value="Genomic_DNA"/>
</dbReference>
<evidence type="ECO:0000256" key="1">
    <source>
        <dbReference type="SAM" id="SignalP"/>
    </source>
</evidence>
<dbReference type="Proteomes" id="UP000320244">
    <property type="component" value="Unassembled WGS sequence"/>
</dbReference>
<organism evidence="3 4">
    <name type="scientific">Leekyejoonella antrihumi</name>
    <dbReference type="NCBI Taxonomy" id="1660198"/>
    <lineage>
        <taxon>Bacteria</taxon>
        <taxon>Bacillati</taxon>
        <taxon>Actinomycetota</taxon>
        <taxon>Actinomycetes</taxon>
        <taxon>Micrococcales</taxon>
        <taxon>Dermacoccaceae</taxon>
        <taxon>Leekyejoonella</taxon>
    </lineage>
</organism>
<feature type="chain" id="PRO_5022224211" description="Peptidoglycan binding-like domain-containing protein" evidence="1">
    <location>
        <begin position="33"/>
        <end position="235"/>
    </location>
</feature>
<dbReference type="SUPFAM" id="SSF47090">
    <property type="entry name" value="PGBD-like"/>
    <property type="match status" value="1"/>
</dbReference>
<feature type="domain" description="Peptidoglycan binding-like" evidence="2">
    <location>
        <begin position="58"/>
        <end position="112"/>
    </location>
</feature>
<evidence type="ECO:0000259" key="2">
    <source>
        <dbReference type="Pfam" id="PF01471"/>
    </source>
</evidence>
<dbReference type="Pfam" id="PF01471">
    <property type="entry name" value="PG_binding_1"/>
    <property type="match status" value="1"/>
</dbReference>
<reference evidence="3 4" key="1">
    <citation type="submission" date="2019-05" db="EMBL/GenBank/DDBJ databases">
        <authorList>
            <person name="Lee S.D."/>
        </authorList>
    </citation>
    <scope>NUCLEOTIDE SEQUENCE [LARGE SCALE GENOMIC DNA]</scope>
    <source>
        <strain evidence="3 4">C5-26</strain>
    </source>
</reference>
<gene>
    <name evidence="3" type="ORF">FGL98_15270</name>
</gene>
<sequence length="235" mass="24538">MNRFGRKTLTSALVAAIGAVGLSAAVVAPSHAATVRQHVSGSAAHTANHPVLRYGMVGSSVRSAQGDLRRDGYIVAVDGSFGPKMLAAVKAFQRDQHLSVDGVIGPITWSHLMHPLPTLGLAGFGGVYSNTRGFGQARPALMDNGGDATGLVTEVRWDTWGGTTAGGHGISAYVGAGEPVAAGVDTPVTVRAYDLTTCGGRPAYRHVTWWFPSKGETYQWARAHHVEGIDLCHAG</sequence>
<comment type="caution">
    <text evidence="3">The sequence shown here is derived from an EMBL/GenBank/DDBJ whole genome shotgun (WGS) entry which is preliminary data.</text>
</comment>
<dbReference type="RefSeq" id="WP_146317954.1">
    <property type="nucleotide sequence ID" value="NZ_VCQV01000022.1"/>
</dbReference>
<evidence type="ECO:0000313" key="3">
    <source>
        <dbReference type="EMBL" id="TWP35107.1"/>
    </source>
</evidence>
<dbReference type="InterPro" id="IPR002477">
    <property type="entry name" value="Peptidoglycan-bd-like"/>
</dbReference>
<keyword evidence="4" id="KW-1185">Reference proteome</keyword>
<accession>A0A563DY03</accession>
<feature type="signal peptide" evidence="1">
    <location>
        <begin position="1"/>
        <end position="32"/>
    </location>
</feature>
<dbReference type="AlphaFoldDB" id="A0A563DY03"/>
<proteinExistence type="predicted"/>
<reference evidence="3 4" key="2">
    <citation type="submission" date="2019-08" db="EMBL/GenBank/DDBJ databases">
        <title>Jejuicoccus antrihumi gen. nov., sp. nov., a new member of the family Dermacoccaceae isolated from a cave.</title>
        <authorList>
            <person name="Schumann P."/>
            <person name="Kim I.S."/>
        </authorList>
    </citation>
    <scope>NUCLEOTIDE SEQUENCE [LARGE SCALE GENOMIC DNA]</scope>
    <source>
        <strain evidence="3 4">C5-26</strain>
    </source>
</reference>
<dbReference type="Gene3D" id="1.10.101.10">
    <property type="entry name" value="PGBD-like superfamily/PGBD"/>
    <property type="match status" value="1"/>
</dbReference>
<name>A0A563DY03_9MICO</name>
<protein>
    <recommendedName>
        <fullName evidence="2">Peptidoglycan binding-like domain-containing protein</fullName>
    </recommendedName>
</protein>
<keyword evidence="1" id="KW-0732">Signal</keyword>
<dbReference type="InterPro" id="IPR036366">
    <property type="entry name" value="PGBDSf"/>
</dbReference>
<dbReference type="OrthoDB" id="9810670at2"/>
<evidence type="ECO:0000313" key="4">
    <source>
        <dbReference type="Proteomes" id="UP000320244"/>
    </source>
</evidence>
<dbReference type="InterPro" id="IPR036365">
    <property type="entry name" value="PGBD-like_sf"/>
</dbReference>